<gene>
    <name evidence="1" type="ORF">E6O75_ATG05515</name>
</gene>
<sequence length="89" mass="10293">MKSRRSDRNHVTVTNFDTASKTIQRRERIFQEIIPEARENTDPTRQPSQTFYATSIQAISCSSKLSLLDDLNINNTFEYTDLEKHAEDG</sequence>
<reference evidence="1 2" key="1">
    <citation type="submission" date="2019-04" db="EMBL/GenBank/DDBJ databases">
        <title>High contiguity whole genome sequence and gene annotation resource for two Venturia nashicola isolates.</title>
        <authorList>
            <person name="Prokchorchik M."/>
            <person name="Won K."/>
            <person name="Lee Y."/>
            <person name="Choi E.D."/>
            <person name="Segonzac C."/>
            <person name="Sohn K.H."/>
        </authorList>
    </citation>
    <scope>NUCLEOTIDE SEQUENCE [LARGE SCALE GENOMIC DNA]</scope>
    <source>
        <strain evidence="1 2">PRI2</strain>
    </source>
</reference>
<evidence type="ECO:0000313" key="2">
    <source>
        <dbReference type="Proteomes" id="UP000298493"/>
    </source>
</evidence>
<comment type="caution">
    <text evidence="1">The sequence shown here is derived from an EMBL/GenBank/DDBJ whole genome shotgun (WGS) entry which is preliminary data.</text>
</comment>
<keyword evidence="2" id="KW-1185">Reference proteome</keyword>
<organism evidence="1 2">
    <name type="scientific">Venturia nashicola</name>
    <dbReference type="NCBI Taxonomy" id="86259"/>
    <lineage>
        <taxon>Eukaryota</taxon>
        <taxon>Fungi</taxon>
        <taxon>Dikarya</taxon>
        <taxon>Ascomycota</taxon>
        <taxon>Pezizomycotina</taxon>
        <taxon>Dothideomycetes</taxon>
        <taxon>Pleosporomycetidae</taxon>
        <taxon>Venturiales</taxon>
        <taxon>Venturiaceae</taxon>
        <taxon>Venturia</taxon>
    </lineage>
</organism>
<protein>
    <submittedName>
        <fullName evidence="1">Uncharacterized protein</fullName>
    </submittedName>
</protein>
<dbReference type="AlphaFoldDB" id="A0A4Z1P894"/>
<name>A0A4Z1P894_9PEZI</name>
<accession>A0A4Z1P894</accession>
<proteinExistence type="predicted"/>
<dbReference type="EMBL" id="SNSC02000010">
    <property type="protein sequence ID" value="TID20751.1"/>
    <property type="molecule type" value="Genomic_DNA"/>
</dbReference>
<dbReference type="Proteomes" id="UP000298493">
    <property type="component" value="Unassembled WGS sequence"/>
</dbReference>
<evidence type="ECO:0000313" key="1">
    <source>
        <dbReference type="EMBL" id="TID20751.1"/>
    </source>
</evidence>